<name>A0A1X6NQ59_PORUM</name>
<dbReference type="InterPro" id="IPR009836">
    <property type="entry name" value="GRDP-like"/>
</dbReference>
<gene>
    <name evidence="2" type="ORF">BU14_0681s0003</name>
</gene>
<dbReference type="Pfam" id="PF07173">
    <property type="entry name" value="GRDP-like"/>
    <property type="match status" value="1"/>
</dbReference>
<evidence type="ECO:0000256" key="1">
    <source>
        <dbReference type="SAM" id="MobiDB-lite"/>
    </source>
</evidence>
<feature type="region of interest" description="Disordered" evidence="1">
    <location>
        <begin position="551"/>
        <end position="576"/>
    </location>
</feature>
<keyword evidence="3" id="KW-1185">Reference proteome</keyword>
<dbReference type="Proteomes" id="UP000218209">
    <property type="component" value="Unassembled WGS sequence"/>
</dbReference>
<dbReference type="AlphaFoldDB" id="A0A1X6NQ59"/>
<accession>A0A1X6NQ59</accession>
<feature type="compositionally biased region" description="Polar residues" evidence="1">
    <location>
        <begin position="1"/>
        <end position="14"/>
    </location>
</feature>
<reference evidence="2 3" key="1">
    <citation type="submission" date="2017-03" db="EMBL/GenBank/DDBJ databases">
        <title>WGS assembly of Porphyra umbilicalis.</title>
        <authorList>
            <person name="Brawley S.H."/>
            <person name="Blouin N.A."/>
            <person name="Ficko-Blean E."/>
            <person name="Wheeler G.L."/>
            <person name="Lohr M."/>
            <person name="Goodson H.V."/>
            <person name="Jenkins J.W."/>
            <person name="Blaby-Haas C.E."/>
            <person name="Helliwell K.E."/>
            <person name="Chan C."/>
            <person name="Marriage T."/>
            <person name="Bhattacharya D."/>
            <person name="Klein A.S."/>
            <person name="Badis Y."/>
            <person name="Brodie J."/>
            <person name="Cao Y."/>
            <person name="Collen J."/>
            <person name="Dittami S.M."/>
            <person name="Gachon C.M."/>
            <person name="Green B.R."/>
            <person name="Karpowicz S."/>
            <person name="Kim J.W."/>
            <person name="Kudahl U."/>
            <person name="Lin S."/>
            <person name="Michel G."/>
            <person name="Mittag M."/>
            <person name="Olson B.J."/>
            <person name="Pangilinan J."/>
            <person name="Peng Y."/>
            <person name="Qiu H."/>
            <person name="Shu S."/>
            <person name="Singer J.T."/>
            <person name="Smith A.G."/>
            <person name="Sprecher B.N."/>
            <person name="Wagner V."/>
            <person name="Wang W."/>
            <person name="Wang Z.-Y."/>
            <person name="Yan J."/>
            <person name="Yarish C."/>
            <person name="Zoeuner-Riek S."/>
            <person name="Zhuang Y."/>
            <person name="Zou Y."/>
            <person name="Lindquist E.A."/>
            <person name="Grimwood J."/>
            <person name="Barry K."/>
            <person name="Rokhsar D.S."/>
            <person name="Schmutz J."/>
            <person name="Stiller J.W."/>
            <person name="Grossman A.R."/>
            <person name="Prochnik S.E."/>
        </authorList>
    </citation>
    <scope>NUCLEOTIDE SEQUENCE [LARGE SCALE GENOMIC DNA]</scope>
    <source>
        <strain evidence="2">4086291</strain>
    </source>
</reference>
<proteinExistence type="predicted"/>
<feature type="region of interest" description="Disordered" evidence="1">
    <location>
        <begin position="1"/>
        <end position="26"/>
    </location>
</feature>
<sequence>MLTSDRGTAPSRPSTMEADSAPSALSLPPRAAALPAAAGALRDLLRRVDSTATVLWHGPGLTTALLRYQEVFLPMYAAHLHATGRVVLHGRAAKKADALMAAAATVAATTRRTARAAAARPLSAEEHNAWASLSTKTAGGVAHPPPLPPLDVAFVWMLARLDNRAYAADCLGTFGVELPAGGGWAGAEGTPNHGDGVDAPATAGSDCGGEGVDLAAALDHVWVGNATEPRAVTARLQWVCFAQATREVAHAARNAAAAAAVKAKATAQGSWWTRHIRAPRAVRLAPPPVRRTHTHFLPGYLWPPTSLSPLVKGTAGRTGFGADMPAGFVTRFDWAPRPRVAALVAAAASQRLFLAATVGPPGPLDTWAGLEAATTRYGRYLGLVASPAAADTFLVPPVDVDLVWHAHLASTAVYAADMQAVLGRPLHHIADDDNRAGGRLRQGRAATAALWAAAYPSDPYRWRRSRAGATSPGTSAAVKTAVKKAAVVDKTAIKAVASTAEGNRGGYWPQGAIDVAPQAAKLALVLRVQAEAAAEAAAVVRADAAIAAATASPSADATAGRARSGGAPPPPASRREARLQRYATETAQRTAEAAAWRRRIGPSAVPGGGWPGLYAVGMVAAPGDSIAVASCSAFQGPAAGRGGGGHAAVQMGGIMDAVRGVGAGGEGAVAVAVGVAVGVAAAKAPHAACRPQPPPRLPPRDAAVRDERRPLPPRVWRAIRQVFASLNVAPLTVTCSEATVTLKRL</sequence>
<dbReference type="PANTHER" id="PTHR34365">
    <property type="entry name" value="ENOLASE (DUF1399)"/>
    <property type="match status" value="1"/>
</dbReference>
<feature type="compositionally biased region" description="Low complexity" evidence="1">
    <location>
        <begin position="551"/>
        <end position="566"/>
    </location>
</feature>
<organism evidence="2 3">
    <name type="scientific">Porphyra umbilicalis</name>
    <name type="common">Purple laver</name>
    <name type="synonym">Red alga</name>
    <dbReference type="NCBI Taxonomy" id="2786"/>
    <lineage>
        <taxon>Eukaryota</taxon>
        <taxon>Rhodophyta</taxon>
        <taxon>Bangiophyceae</taxon>
        <taxon>Bangiales</taxon>
        <taxon>Bangiaceae</taxon>
        <taxon>Porphyra</taxon>
    </lineage>
</organism>
<feature type="region of interest" description="Disordered" evidence="1">
    <location>
        <begin position="685"/>
        <end position="708"/>
    </location>
</feature>
<evidence type="ECO:0000313" key="3">
    <source>
        <dbReference type="Proteomes" id="UP000218209"/>
    </source>
</evidence>
<feature type="compositionally biased region" description="Basic and acidic residues" evidence="1">
    <location>
        <begin position="698"/>
        <end position="708"/>
    </location>
</feature>
<dbReference type="EMBL" id="KV919219">
    <property type="protein sequence ID" value="OSX70722.1"/>
    <property type="molecule type" value="Genomic_DNA"/>
</dbReference>
<evidence type="ECO:0000313" key="2">
    <source>
        <dbReference type="EMBL" id="OSX70722.1"/>
    </source>
</evidence>
<protein>
    <submittedName>
        <fullName evidence="2">Uncharacterized protein</fullName>
    </submittedName>
</protein>
<dbReference type="PANTHER" id="PTHR34365:SF7">
    <property type="entry name" value="GLYCINE-RICH DOMAIN-CONTAINING PROTEIN 1"/>
    <property type="match status" value="1"/>
</dbReference>
<dbReference type="OrthoDB" id="2684236at2759"/>